<dbReference type="EMBL" id="CBUH010000001">
    <property type="protein sequence ID" value="CDI41185.1"/>
    <property type="molecule type" value="Genomic_DNA"/>
</dbReference>
<proteinExistence type="predicted"/>
<sequence length="18" mass="2057">MVRNDNRVILAKNQSLEG</sequence>
<comment type="caution">
    <text evidence="1">The sequence shown here is derived from an EMBL/GenBank/DDBJ whole genome shotgun (WGS) entry which is preliminary data.</text>
</comment>
<dbReference type="AlphaFoldDB" id="U4QLE2"/>
<reference evidence="1 2" key="1">
    <citation type="submission" date="2013-09" db="EMBL/GenBank/DDBJ databases">
        <title>Draft Genome Sequence of five Lactobacillus helveticus strains CIRM-BIA 101T, 103, 104, 951 and 953 isolated from milk product.</title>
        <authorList>
            <person name="Valence F."/>
            <person name="Chuat V."/>
            <person name="Ma L."/>
            <person name="Creno S."/>
            <person name="Falentin H."/>
            <person name="Lortal S."/>
            <person name="Bizet C."/>
            <person name="Clermont D."/>
            <person name="Loux V."/>
            <person name="Bouchier C."/>
            <person name="Cousin S."/>
        </authorList>
    </citation>
    <scope>NUCLEOTIDE SEQUENCE [LARGE SCALE GENOMIC DNA]</scope>
    <source>
        <strain evidence="1 2">CIRM-BIA 953</strain>
    </source>
</reference>
<dbReference type="Proteomes" id="UP000017243">
    <property type="component" value="Unassembled WGS sequence"/>
</dbReference>
<evidence type="ECO:0000313" key="2">
    <source>
        <dbReference type="Proteomes" id="UP000017243"/>
    </source>
</evidence>
<evidence type="ECO:0000313" key="1">
    <source>
        <dbReference type="EMBL" id="CDI41185.1"/>
    </source>
</evidence>
<protein>
    <submittedName>
        <fullName evidence="1">Uncharacterized protein</fullName>
    </submittedName>
</protein>
<organism evidence="1 2">
    <name type="scientific">Lactobacillus helveticus CIRM-BIA 953</name>
    <dbReference type="NCBI Taxonomy" id="1226335"/>
    <lineage>
        <taxon>Bacteria</taxon>
        <taxon>Bacillati</taxon>
        <taxon>Bacillota</taxon>
        <taxon>Bacilli</taxon>
        <taxon>Lactobacillales</taxon>
        <taxon>Lactobacillaceae</taxon>
        <taxon>Lactobacillus</taxon>
    </lineage>
</organism>
<accession>U4QLE2</accession>
<name>U4QLE2_LACHE</name>
<gene>
    <name evidence="1" type="ORF">LHCIRMBIA953_00128</name>
</gene>